<sequence length="245" mass="26643">MQQAQSPAQPLTISRPTVGRRPMIGAGLAWTAATILAAGPAPAFAASSTNLAGQYVTLADTQSANTDQGDTNATTWPHGLITDENPELKQVEFQLGMQMMIFNEAIHNQVTFDTYKNWVSGPITVRLTFDNTVYKLLDNQSTWIDLPDNGGSAWTWTSTSTIGTWTTLTFTHSQIAYNGNTLGVATQTGVFEILFELLRNPGVQQPPTIQPANGRTVTNSMQINVSSSLQDVTIPYVQENSSQLY</sequence>
<dbReference type="EMBL" id="JACHDR010000001">
    <property type="protein sequence ID" value="MBB5512613.1"/>
    <property type="molecule type" value="Genomic_DNA"/>
</dbReference>
<gene>
    <name evidence="1" type="ORF">HD598_001300</name>
</gene>
<dbReference type="PROSITE" id="PS51318">
    <property type="entry name" value="TAT"/>
    <property type="match status" value="1"/>
</dbReference>
<name>A0A7W8X082_9MICC</name>
<dbReference type="AlphaFoldDB" id="A0A7W8X082"/>
<proteinExistence type="predicted"/>
<dbReference type="RefSeq" id="WP_183664643.1">
    <property type="nucleotide sequence ID" value="NZ_BAAARH010000001.1"/>
</dbReference>
<organism evidence="1 2">
    <name type="scientific">Neomicrococcus aestuarii</name>
    <dbReference type="NCBI Taxonomy" id="556325"/>
    <lineage>
        <taxon>Bacteria</taxon>
        <taxon>Bacillati</taxon>
        <taxon>Actinomycetota</taxon>
        <taxon>Actinomycetes</taxon>
        <taxon>Micrococcales</taxon>
        <taxon>Micrococcaceae</taxon>
        <taxon>Neomicrococcus</taxon>
    </lineage>
</organism>
<comment type="caution">
    <text evidence="1">The sequence shown here is derived from an EMBL/GenBank/DDBJ whole genome shotgun (WGS) entry which is preliminary data.</text>
</comment>
<protein>
    <submittedName>
        <fullName evidence="1">Uncharacterized protein</fullName>
    </submittedName>
</protein>
<dbReference type="Proteomes" id="UP000580797">
    <property type="component" value="Unassembled WGS sequence"/>
</dbReference>
<evidence type="ECO:0000313" key="2">
    <source>
        <dbReference type="Proteomes" id="UP000580797"/>
    </source>
</evidence>
<dbReference type="InterPro" id="IPR006311">
    <property type="entry name" value="TAT_signal"/>
</dbReference>
<evidence type="ECO:0000313" key="1">
    <source>
        <dbReference type="EMBL" id="MBB5512613.1"/>
    </source>
</evidence>
<accession>A0A7W8X082</accession>
<reference evidence="1 2" key="1">
    <citation type="submission" date="2020-08" db="EMBL/GenBank/DDBJ databases">
        <title>Sequencing the genomes of 1000 actinobacteria strains.</title>
        <authorList>
            <person name="Klenk H.-P."/>
        </authorList>
    </citation>
    <scope>NUCLEOTIDE SEQUENCE [LARGE SCALE GENOMIC DNA]</scope>
    <source>
        <strain evidence="1 2">DSM 105783</strain>
    </source>
</reference>